<dbReference type="Gene3D" id="2.60.120.200">
    <property type="match status" value="2"/>
</dbReference>
<dbReference type="SUPFAM" id="SSF49899">
    <property type="entry name" value="Concanavalin A-like lectins/glucanases"/>
    <property type="match status" value="2"/>
</dbReference>
<evidence type="ECO:0000259" key="5">
    <source>
        <dbReference type="PROSITE" id="PS50026"/>
    </source>
</evidence>
<feature type="disulfide bond" evidence="3">
    <location>
        <begin position="387"/>
        <end position="414"/>
    </location>
</feature>
<protein>
    <recommendedName>
        <fullName evidence="7">EGF-like domain-containing protein</fullName>
    </recommendedName>
</protein>
<gene>
    <name evidence="6" type="ORF">OCBIM_22007193mg</name>
</gene>
<accession>A0A0L8FV44</accession>
<dbReference type="PROSITE" id="PS50026">
    <property type="entry name" value="EGF_3"/>
    <property type="match status" value="2"/>
</dbReference>
<feature type="domain" description="Laminin G" evidence="4">
    <location>
        <begin position="274"/>
        <end position="414"/>
    </location>
</feature>
<dbReference type="CDD" id="cd00054">
    <property type="entry name" value="EGF_CA"/>
    <property type="match status" value="2"/>
</dbReference>
<dbReference type="Gene3D" id="2.10.25.10">
    <property type="entry name" value="Laminin"/>
    <property type="match status" value="2"/>
</dbReference>
<dbReference type="InterPro" id="IPR001791">
    <property type="entry name" value="Laminin_G"/>
</dbReference>
<name>A0A0L8FV44_OCTBM</name>
<keyword evidence="1 2" id="KW-1015">Disulfide bond</keyword>
<dbReference type="EMBL" id="KQ426234">
    <property type="protein sequence ID" value="KOF68518.1"/>
    <property type="molecule type" value="Genomic_DNA"/>
</dbReference>
<evidence type="ECO:0000313" key="6">
    <source>
        <dbReference type="EMBL" id="KOF68518.1"/>
    </source>
</evidence>
<dbReference type="PROSITE" id="PS50025">
    <property type="entry name" value="LAM_G_DOMAIN"/>
    <property type="match status" value="2"/>
</dbReference>
<dbReference type="InterPro" id="IPR013320">
    <property type="entry name" value="ConA-like_dom_sf"/>
</dbReference>
<dbReference type="InterPro" id="IPR050372">
    <property type="entry name" value="Neurexin-related_CASP"/>
</dbReference>
<evidence type="ECO:0000256" key="1">
    <source>
        <dbReference type="ARBA" id="ARBA00023157"/>
    </source>
</evidence>
<evidence type="ECO:0000259" key="4">
    <source>
        <dbReference type="PROSITE" id="PS50025"/>
    </source>
</evidence>
<organism evidence="6">
    <name type="scientific">Octopus bimaculoides</name>
    <name type="common">California two-spotted octopus</name>
    <dbReference type="NCBI Taxonomy" id="37653"/>
    <lineage>
        <taxon>Eukaryota</taxon>
        <taxon>Metazoa</taxon>
        <taxon>Spiralia</taxon>
        <taxon>Lophotrochozoa</taxon>
        <taxon>Mollusca</taxon>
        <taxon>Cephalopoda</taxon>
        <taxon>Coleoidea</taxon>
        <taxon>Octopodiformes</taxon>
        <taxon>Octopoda</taxon>
        <taxon>Incirrata</taxon>
        <taxon>Octopodidae</taxon>
        <taxon>Octopus</taxon>
    </lineage>
</organism>
<keyword evidence="2" id="KW-0245">EGF-like domain</keyword>
<dbReference type="SMART" id="SM00181">
    <property type="entry name" value="EGF"/>
    <property type="match status" value="2"/>
</dbReference>
<dbReference type="GO" id="GO:0016020">
    <property type="term" value="C:membrane"/>
    <property type="evidence" value="ECO:0007669"/>
    <property type="project" value="UniProtKB-SubCell"/>
</dbReference>
<evidence type="ECO:0000256" key="3">
    <source>
        <dbReference type="PROSITE-ProRule" id="PRU00122"/>
    </source>
</evidence>
<reference evidence="6" key="1">
    <citation type="submission" date="2015-07" db="EMBL/GenBank/DDBJ databases">
        <title>MeaNS - Measles Nucleotide Surveillance Program.</title>
        <authorList>
            <person name="Tran T."/>
            <person name="Druce J."/>
        </authorList>
    </citation>
    <scope>NUCLEOTIDE SEQUENCE</scope>
    <source>
        <strain evidence="6">UCB-OBI-ISO-001</strain>
        <tissue evidence="6">Gonad</tissue>
    </source>
</reference>
<proteinExistence type="predicted"/>
<feature type="disulfide bond" evidence="2">
    <location>
        <begin position="423"/>
        <end position="440"/>
    </location>
</feature>
<sequence>MLIISGQGIWQKDSGVIQDKEQVPITDIYAERHESIPHGIGTVSLGPLKCWGDRVHQQVKAITFKSRESYLQSPAWTYEDLHFSFRTFNERALLVYQTDGNGSHIVIKLESGNTIKFEALLGKNLTEITLRSDTRVDDGQWHIVKLEHDNYNIRMTFGMKRELRKFPSKLLSMFPSDVFMYIGGAPSDLKHVATLPGLAGCIRDLVYNNQIVKLDLPGIQRVGEIYPGCIAACEREPCQNGGRCVELWGSYDCICENKWSHLGFDCDQNIDKDTVTFTGKEDSFLFFDKTQQPSIMDETIVVSFRTRKMDALLLYLYDNFNNFVQLELQEEKKIILTFNSFSYVRTGILEYPVSVMPPTPNPSKKFVHMYVGGVPFPDTQVPNLAGCIRGLKIGSDVFYLRKSSRNKASVKKECKAGCGINPCLNDGHCTNLWGNKEIFCDCSISSFTGRYCTLEPCGEFRGDTILQYKFDPIRYAAAKTDKEKLFVSFATNVTGPGKYVLVDVYSTT</sequence>
<evidence type="ECO:0000256" key="2">
    <source>
        <dbReference type="PROSITE-ProRule" id="PRU00076"/>
    </source>
</evidence>
<feature type="domain" description="Laminin G" evidence="4">
    <location>
        <begin position="60"/>
        <end position="229"/>
    </location>
</feature>
<evidence type="ECO:0008006" key="7">
    <source>
        <dbReference type="Google" id="ProtNLM"/>
    </source>
</evidence>
<dbReference type="AlphaFoldDB" id="A0A0L8FV44"/>
<feature type="domain" description="EGF-like" evidence="5">
    <location>
        <begin position="415"/>
        <end position="453"/>
    </location>
</feature>
<dbReference type="SMART" id="SM00282">
    <property type="entry name" value="LamG"/>
    <property type="match status" value="2"/>
</dbReference>
<feature type="domain" description="EGF-like" evidence="5">
    <location>
        <begin position="230"/>
        <end position="267"/>
    </location>
</feature>
<dbReference type="InterPro" id="IPR000742">
    <property type="entry name" value="EGF"/>
</dbReference>
<dbReference type="Pfam" id="PF02210">
    <property type="entry name" value="Laminin_G_2"/>
    <property type="match status" value="1"/>
</dbReference>
<dbReference type="OrthoDB" id="5813223at2759"/>
<dbReference type="Pfam" id="PF00008">
    <property type="entry name" value="EGF"/>
    <property type="match status" value="1"/>
</dbReference>
<dbReference type="PANTHER" id="PTHR15036">
    <property type="entry name" value="PIKACHURIN-LIKE PROTEIN"/>
    <property type="match status" value="1"/>
</dbReference>
<comment type="caution">
    <text evidence="2">Lacks conserved residue(s) required for the propagation of feature annotation.</text>
</comment>
<dbReference type="CDD" id="cd00110">
    <property type="entry name" value="LamG"/>
    <property type="match status" value="2"/>
</dbReference>
<dbReference type="PANTHER" id="PTHR15036:SF49">
    <property type="entry name" value="AXOTACTIN"/>
    <property type="match status" value="1"/>
</dbReference>